<dbReference type="AlphaFoldDB" id="A0A0N4USQ9"/>
<dbReference type="GO" id="GO:0005096">
    <property type="term" value="F:GTPase activator activity"/>
    <property type="evidence" value="ECO:0007669"/>
    <property type="project" value="UniProtKB-KW"/>
</dbReference>
<dbReference type="InterPro" id="IPR026147">
    <property type="entry name" value="Rab3GAP1_conserved"/>
</dbReference>
<reference evidence="7 8" key="2">
    <citation type="submission" date="2018-10" db="EMBL/GenBank/DDBJ databases">
        <authorList>
            <consortium name="Pathogen Informatics"/>
        </authorList>
    </citation>
    <scope>NUCLEOTIDE SEQUENCE [LARGE SCALE GENOMIC DNA]</scope>
</reference>
<dbReference type="GO" id="GO:0005737">
    <property type="term" value="C:cytoplasm"/>
    <property type="evidence" value="ECO:0007669"/>
    <property type="project" value="UniProtKB-SubCell"/>
</dbReference>
<evidence type="ECO:0000313" key="7">
    <source>
        <dbReference type="EMBL" id="VDD84981.1"/>
    </source>
</evidence>
<dbReference type="Pfam" id="PF13890">
    <property type="entry name" value="Rab3-GTPase_cat"/>
    <property type="match status" value="1"/>
</dbReference>
<keyword evidence="8" id="KW-1185">Reference proteome</keyword>
<organism evidence="9">
    <name type="scientific">Enterobius vermicularis</name>
    <name type="common">Human pinworm</name>
    <dbReference type="NCBI Taxonomy" id="51028"/>
    <lineage>
        <taxon>Eukaryota</taxon>
        <taxon>Metazoa</taxon>
        <taxon>Ecdysozoa</taxon>
        <taxon>Nematoda</taxon>
        <taxon>Chromadorea</taxon>
        <taxon>Rhabditida</taxon>
        <taxon>Spirurina</taxon>
        <taxon>Oxyuridomorpha</taxon>
        <taxon>Oxyuroidea</taxon>
        <taxon>Oxyuridae</taxon>
        <taxon>Enterobius</taxon>
    </lineage>
</organism>
<accession>A0A0N4USQ9</accession>
<gene>
    <name evidence="7" type="ORF">EVEC_LOCUS124</name>
</gene>
<evidence type="ECO:0000313" key="9">
    <source>
        <dbReference type="WBParaSite" id="EVEC_0000018001-mRNA-1"/>
    </source>
</evidence>
<reference evidence="9" key="1">
    <citation type="submission" date="2017-02" db="UniProtKB">
        <authorList>
            <consortium name="WormBaseParasite"/>
        </authorList>
    </citation>
    <scope>IDENTIFICATION</scope>
</reference>
<evidence type="ECO:0000256" key="3">
    <source>
        <dbReference type="ARBA" id="ARBA00015817"/>
    </source>
</evidence>
<feature type="domain" description="Rab3GAP catalytic subunit conserved" evidence="6">
    <location>
        <begin position="610"/>
        <end position="743"/>
    </location>
</feature>
<dbReference type="InterPro" id="IPR045700">
    <property type="entry name" value="Rab3GAP1"/>
</dbReference>
<dbReference type="STRING" id="51028.A0A0N4USQ9"/>
<evidence type="ECO:0000313" key="8">
    <source>
        <dbReference type="Proteomes" id="UP000274131"/>
    </source>
</evidence>
<keyword evidence="5" id="KW-0963">Cytoplasm</keyword>
<evidence type="ECO:0000256" key="1">
    <source>
        <dbReference type="ARBA" id="ARBA00004496"/>
    </source>
</evidence>
<name>A0A0N4USQ9_ENTVE</name>
<evidence type="ECO:0000256" key="5">
    <source>
        <dbReference type="ARBA" id="ARBA00022490"/>
    </source>
</evidence>
<dbReference type="OrthoDB" id="17346at2759"/>
<protein>
    <recommendedName>
        <fullName evidence="3">Rab3 GTPase-activating protein catalytic subunit</fullName>
    </recommendedName>
</protein>
<evidence type="ECO:0000259" key="6">
    <source>
        <dbReference type="Pfam" id="PF13890"/>
    </source>
</evidence>
<dbReference type="EMBL" id="UXUI01000074">
    <property type="protein sequence ID" value="VDD84981.1"/>
    <property type="molecule type" value="Genomic_DNA"/>
</dbReference>
<dbReference type="WBParaSite" id="EVEC_0000018001-mRNA-1">
    <property type="protein sequence ID" value="EVEC_0000018001-mRNA-1"/>
    <property type="gene ID" value="EVEC_0000018001"/>
</dbReference>
<evidence type="ECO:0000256" key="4">
    <source>
        <dbReference type="ARBA" id="ARBA00022468"/>
    </source>
</evidence>
<sequence>MEKAHDGDESQEVDVFQIDDFTVITPLEVLISQLEMTIHDWGLGKGAKHNNFAVRKDLSCCIEWDSRSEKIPLEDDHALNLTHFWPKNIPRIKTQEPEESSHRDLDSSFSYLTSGLKLMMHHELDFMPCSVITSQFGILEFLLITPYIWSNDRISNEDHLNFVMSAVNVAASNLECDIPIFVQYDTFDRHHYSGISQNDSVRTEFLTSSISQQLTRHSNVDGLKEIFLDRMKVPYPREIDATVSLMVDYTLQEEDSKYKRSTDLEDEYDEEYSLENFMVDSASRLSFGATSDLLDKIVLSSVWMNEDVRFFTEDENTKWYLFQAPDVYVHVKFSTGITCALHQSLRNLLNASSYAKGSEKILELLKDAGYDEISLGRSALSSLTLPSTVSITNPTNVEERTRLDQSYIFRWVDAIFVTSDSTAFENSLSSNKEWLQNSPANAPGSAVKQGAEYVSKTETAVSKEYDRTFGKCMSLLDSSKSAPFNSLTTRLAIALTHVLERHSLGTVAFAQLWFAVVRELREKWEKNEYLSGIEPFLTPDYGSCRLHQKLQMLQCCIDSRVKQHQRYEKELNSAEQSGEEYFDAEEWLSEDNEDEESLKDDSSDNFLLPQGRSKQLNIFLINYPERPIYEPLLQERCPMTEDSFEKYASYLASFDSSESRVKAQLEYLRSDMQAFKAANPGSVFEDFIRWHSPRDFISDEAGEDRLSSRMQGENNVWLETWRDASPRPAKRQKRLFNESKEAELQYFVPWGLRNYFNQKNIRRLSFDFRMNEDARFWRSVECNLSFNKILQELMSLTVSEVVGLLLPVVFKCASKQVVEECLEKGCISGDKLVEFCQKISNCTKTNDMELYLDALRELYVIELEISQFNALWDRFSSVARGEIENFESDRLLRNFTRKLIEASQSAAKASSLKGGSAGINCMVQVQSHHQVNLLGIVIQNDLEAKTAIDRHRKDGKLLLLPYSRKQYIFHCQASLPGMGSRIAPQRMYFCVNEKGHFRMGTSVTEDLVLQ</sequence>
<dbReference type="Proteomes" id="UP000274131">
    <property type="component" value="Unassembled WGS sequence"/>
</dbReference>
<dbReference type="PANTHER" id="PTHR21422:SF9">
    <property type="entry name" value="RAB3 GTPASE-ACTIVATING PROTEIN CATALYTIC SUBUNIT"/>
    <property type="match status" value="1"/>
</dbReference>
<dbReference type="PANTHER" id="PTHR21422">
    <property type="entry name" value="RAB3 GTPASE-ACTIVATING PROTEIN CATALYTIC SUBUNIT"/>
    <property type="match status" value="1"/>
</dbReference>
<comment type="subcellular location">
    <subcellularLocation>
        <location evidence="1">Cytoplasm</location>
    </subcellularLocation>
</comment>
<keyword evidence="4" id="KW-0343">GTPase activation</keyword>
<comment type="similarity">
    <text evidence="2">Belongs to the Rab3-GAP catalytic subunit family.</text>
</comment>
<evidence type="ECO:0000256" key="2">
    <source>
        <dbReference type="ARBA" id="ARBA00008856"/>
    </source>
</evidence>
<proteinExistence type="inferred from homology"/>